<evidence type="ECO:0000256" key="3">
    <source>
        <dbReference type="ARBA" id="ARBA00023163"/>
    </source>
</evidence>
<dbReference type="SUPFAM" id="SSF46689">
    <property type="entry name" value="Homeodomain-like"/>
    <property type="match status" value="1"/>
</dbReference>
<dbReference type="InterPro" id="IPR009057">
    <property type="entry name" value="Homeodomain-like_sf"/>
</dbReference>
<comment type="caution">
    <text evidence="6">The sequence shown here is derived from an EMBL/GenBank/DDBJ whole genome shotgun (WGS) entry which is preliminary data.</text>
</comment>
<dbReference type="PROSITE" id="PS50977">
    <property type="entry name" value="HTH_TETR_2"/>
    <property type="match status" value="1"/>
</dbReference>
<name>G7H2W9_9ACTN</name>
<evidence type="ECO:0000256" key="2">
    <source>
        <dbReference type="ARBA" id="ARBA00023125"/>
    </source>
</evidence>
<organism evidence="6 7">
    <name type="scientific">Gordonia araii NBRC 100433</name>
    <dbReference type="NCBI Taxonomy" id="1073574"/>
    <lineage>
        <taxon>Bacteria</taxon>
        <taxon>Bacillati</taxon>
        <taxon>Actinomycetota</taxon>
        <taxon>Actinomycetes</taxon>
        <taxon>Mycobacteriales</taxon>
        <taxon>Gordoniaceae</taxon>
        <taxon>Gordonia</taxon>
    </lineage>
</organism>
<dbReference type="GO" id="GO:0003700">
    <property type="term" value="F:DNA-binding transcription factor activity"/>
    <property type="evidence" value="ECO:0007669"/>
    <property type="project" value="TreeGrafter"/>
</dbReference>
<dbReference type="InterPro" id="IPR050109">
    <property type="entry name" value="HTH-type_TetR-like_transc_reg"/>
</dbReference>
<dbReference type="InterPro" id="IPR001647">
    <property type="entry name" value="HTH_TetR"/>
</dbReference>
<feature type="domain" description="HTH tetR-type" evidence="5">
    <location>
        <begin position="101"/>
        <end position="161"/>
    </location>
</feature>
<proteinExistence type="predicted"/>
<dbReference type="PRINTS" id="PR00455">
    <property type="entry name" value="HTHTETR"/>
</dbReference>
<dbReference type="STRING" id="1073574.GOARA_053_00200"/>
<reference evidence="6 7" key="1">
    <citation type="submission" date="2011-11" db="EMBL/GenBank/DDBJ databases">
        <title>Whole genome shotgun sequence of Gordonia araii NBRC 100433.</title>
        <authorList>
            <person name="Yoshida Y."/>
            <person name="Hosoyama A."/>
            <person name="Tsuchikane K."/>
            <person name="Katsumata H."/>
            <person name="Yamazaki S."/>
            <person name="Fujita N."/>
        </authorList>
    </citation>
    <scope>NUCLEOTIDE SEQUENCE [LARGE SCALE GENOMIC DNA]</scope>
    <source>
        <strain evidence="6 7">NBRC 100433</strain>
    </source>
</reference>
<evidence type="ECO:0000313" key="7">
    <source>
        <dbReference type="Proteomes" id="UP000035088"/>
    </source>
</evidence>
<feature type="DNA-binding region" description="H-T-H motif" evidence="4">
    <location>
        <begin position="124"/>
        <end position="143"/>
    </location>
</feature>
<sequence length="288" mass="31115">MLLTRGGVRDAHPVELEVLVGHGFPLDWTAEARETFEKRYRFSIQSQARFGGNVNGVTDADPADTGAALTPEQVLAIISGSEKRAALPRHRHGLTPEQVEESQRWRLIAATAEVIARQGFAQTSVEQIAAEAGVSKKSFYKYFADKEAAFISAYDAIGLVVAHMSAGIPADPRDIDELLSPLISGYLTTLQAAPAFTTMLLLRAQGATLAINERRIQGVASYAAAIGQILERGREQGIAIADVSEAELIAMLGGINELCIRQVHRHGVDGLDEIVEPIHSFARRVLAP</sequence>
<dbReference type="PANTHER" id="PTHR30055:SF234">
    <property type="entry name" value="HTH-TYPE TRANSCRIPTIONAL REGULATOR BETI"/>
    <property type="match status" value="1"/>
</dbReference>
<accession>G7H2W9</accession>
<evidence type="ECO:0000259" key="5">
    <source>
        <dbReference type="PROSITE" id="PS50977"/>
    </source>
</evidence>
<dbReference type="AlphaFoldDB" id="G7H2W9"/>
<dbReference type="PANTHER" id="PTHR30055">
    <property type="entry name" value="HTH-TYPE TRANSCRIPTIONAL REGULATOR RUTR"/>
    <property type="match status" value="1"/>
</dbReference>
<dbReference type="GO" id="GO:0000976">
    <property type="term" value="F:transcription cis-regulatory region binding"/>
    <property type="evidence" value="ECO:0007669"/>
    <property type="project" value="TreeGrafter"/>
</dbReference>
<keyword evidence="1" id="KW-0805">Transcription regulation</keyword>
<evidence type="ECO:0000256" key="4">
    <source>
        <dbReference type="PROSITE-ProRule" id="PRU00335"/>
    </source>
</evidence>
<dbReference type="Proteomes" id="UP000035088">
    <property type="component" value="Unassembled WGS sequence"/>
</dbReference>
<keyword evidence="2 4" id="KW-0238">DNA-binding</keyword>
<evidence type="ECO:0000256" key="1">
    <source>
        <dbReference type="ARBA" id="ARBA00023015"/>
    </source>
</evidence>
<keyword evidence="3" id="KW-0804">Transcription</keyword>
<dbReference type="EMBL" id="BAEE01000053">
    <property type="protein sequence ID" value="GAB10194.1"/>
    <property type="molecule type" value="Genomic_DNA"/>
</dbReference>
<gene>
    <name evidence="6" type="ORF">GOARA_053_00200</name>
</gene>
<evidence type="ECO:0000313" key="6">
    <source>
        <dbReference type="EMBL" id="GAB10194.1"/>
    </source>
</evidence>
<protein>
    <submittedName>
        <fullName evidence="6">Putative TetR family transcriptional regulator</fullName>
    </submittedName>
</protein>
<keyword evidence="7" id="KW-1185">Reference proteome</keyword>
<dbReference type="Gene3D" id="1.10.357.10">
    <property type="entry name" value="Tetracycline Repressor, domain 2"/>
    <property type="match status" value="1"/>
</dbReference>
<dbReference type="Pfam" id="PF00440">
    <property type="entry name" value="TetR_N"/>
    <property type="match status" value="1"/>
</dbReference>